<keyword evidence="2" id="KW-1133">Transmembrane helix</keyword>
<feature type="transmembrane region" description="Helical" evidence="2">
    <location>
        <begin position="104"/>
        <end position="128"/>
    </location>
</feature>
<dbReference type="PANTHER" id="PTHR34475:SF1">
    <property type="entry name" value="CYTOSKELETON PROTEIN RODZ"/>
    <property type="match status" value="1"/>
</dbReference>
<accession>A0ABW2UQ80</accession>
<dbReference type="InterPro" id="IPR025194">
    <property type="entry name" value="RodZ-like_C"/>
</dbReference>
<feature type="region of interest" description="Disordered" evidence="1">
    <location>
        <begin position="75"/>
        <end position="101"/>
    </location>
</feature>
<reference evidence="5" key="1">
    <citation type="journal article" date="2019" name="Int. J. Syst. Evol. Microbiol.">
        <title>The Global Catalogue of Microorganisms (GCM) 10K type strain sequencing project: providing services to taxonomists for standard genome sequencing and annotation.</title>
        <authorList>
            <consortium name="The Broad Institute Genomics Platform"/>
            <consortium name="The Broad Institute Genome Sequencing Center for Infectious Disease"/>
            <person name="Wu L."/>
            <person name="Ma J."/>
        </authorList>
    </citation>
    <scope>NUCLEOTIDE SEQUENCE [LARGE SCALE GENOMIC DNA]</scope>
    <source>
        <strain evidence="5">JCM 30234</strain>
    </source>
</reference>
<feature type="compositionally biased region" description="Acidic residues" evidence="1">
    <location>
        <begin position="183"/>
        <end position="199"/>
    </location>
</feature>
<keyword evidence="2" id="KW-0472">Membrane</keyword>
<dbReference type="InterPro" id="IPR010982">
    <property type="entry name" value="Lambda_DNA-bd_dom_sf"/>
</dbReference>
<dbReference type="Pfam" id="PF13413">
    <property type="entry name" value="HTH_25"/>
    <property type="match status" value="1"/>
</dbReference>
<dbReference type="InterPro" id="IPR050400">
    <property type="entry name" value="Bact_Cytoskel_RodZ"/>
</dbReference>
<dbReference type="EMBL" id="JBHTGR010000001">
    <property type="protein sequence ID" value="MFC7745859.1"/>
    <property type="molecule type" value="Genomic_DNA"/>
</dbReference>
<comment type="caution">
    <text evidence="4">The sequence shown here is derived from an EMBL/GenBank/DDBJ whole genome shotgun (WGS) entry which is preliminary data.</text>
</comment>
<keyword evidence="5" id="KW-1185">Reference proteome</keyword>
<keyword evidence="2" id="KW-0812">Transmembrane</keyword>
<dbReference type="Pfam" id="PF13464">
    <property type="entry name" value="RodZ_C"/>
    <property type="match status" value="1"/>
</dbReference>
<dbReference type="SUPFAM" id="SSF47413">
    <property type="entry name" value="lambda repressor-like DNA-binding domains"/>
    <property type="match status" value="1"/>
</dbReference>
<dbReference type="InterPro" id="IPR001387">
    <property type="entry name" value="Cro/C1-type_HTH"/>
</dbReference>
<feature type="compositionally biased region" description="Polar residues" evidence="1">
    <location>
        <begin position="138"/>
        <end position="149"/>
    </location>
</feature>
<dbReference type="CDD" id="cd00093">
    <property type="entry name" value="HTH_XRE"/>
    <property type="match status" value="1"/>
</dbReference>
<feature type="region of interest" description="Disordered" evidence="1">
    <location>
        <begin position="134"/>
        <end position="208"/>
    </location>
</feature>
<dbReference type="Gene3D" id="1.10.260.40">
    <property type="entry name" value="lambda repressor-like DNA-binding domains"/>
    <property type="match status" value="1"/>
</dbReference>
<organism evidence="4 5">
    <name type="scientific">Lentibacillus kimchii</name>
    <dbReference type="NCBI Taxonomy" id="1542911"/>
    <lineage>
        <taxon>Bacteria</taxon>
        <taxon>Bacillati</taxon>
        <taxon>Bacillota</taxon>
        <taxon>Bacilli</taxon>
        <taxon>Bacillales</taxon>
        <taxon>Bacillaceae</taxon>
        <taxon>Lentibacillus</taxon>
    </lineage>
</organism>
<evidence type="ECO:0000313" key="4">
    <source>
        <dbReference type="EMBL" id="MFC7745859.1"/>
    </source>
</evidence>
<evidence type="ECO:0000313" key="5">
    <source>
        <dbReference type="Proteomes" id="UP001596620"/>
    </source>
</evidence>
<name>A0ABW2UQ80_9BACI</name>
<evidence type="ECO:0000256" key="2">
    <source>
        <dbReference type="SAM" id="Phobius"/>
    </source>
</evidence>
<proteinExistence type="predicted"/>
<dbReference type="Proteomes" id="UP001596620">
    <property type="component" value="Unassembled WGS sequence"/>
</dbReference>
<feature type="domain" description="Cytoskeleton protein RodZ-like C-terminal" evidence="3">
    <location>
        <begin position="220"/>
        <end position="290"/>
    </location>
</feature>
<dbReference type="PANTHER" id="PTHR34475">
    <property type="match status" value="1"/>
</dbReference>
<evidence type="ECO:0000256" key="1">
    <source>
        <dbReference type="SAM" id="MobiDB-lite"/>
    </source>
</evidence>
<feature type="compositionally biased region" description="Acidic residues" evidence="1">
    <location>
        <begin position="155"/>
        <end position="173"/>
    </location>
</feature>
<gene>
    <name evidence="4" type="ORF">ACFQU8_01205</name>
</gene>
<sequence length="307" mass="34058">MAIGEKLREAREKQNMSLETMQETTKIQKRYLEAIENENFSILPGTFYARAFIKEYATAVGLDPNELLEEYNAEVPQTEEDNSAHYSQVHRSRKDNSPNKSTNVFSFIPTVIVVLLVIGIVFIVWFFLQESSTEDSTDSAQTQPQTENNEVVREQDDESGNEPADDDSSDAEEDNKANAESTDSQEESPDPALTVDEESTGNPPESTLTLEHASNKISVTIEATDDSWLEVDNGDGDVLFKDTATAEDSPIELDVSGADRVRFNVGNAPALDITVDGAALDYPVDPDNEVFHQKIWVNLNKEQDSGK</sequence>
<protein>
    <submittedName>
        <fullName evidence="4">RodZ domain-containing protein</fullName>
    </submittedName>
</protein>
<evidence type="ECO:0000259" key="3">
    <source>
        <dbReference type="Pfam" id="PF13464"/>
    </source>
</evidence>